<dbReference type="InterPro" id="IPR016169">
    <property type="entry name" value="FAD-bd_PCMH_sub2"/>
</dbReference>
<dbReference type="PANTHER" id="PTHR42973:SF39">
    <property type="entry name" value="FAD-BINDING PCMH-TYPE DOMAIN-CONTAINING PROTEIN"/>
    <property type="match status" value="1"/>
</dbReference>
<proteinExistence type="inferred from homology"/>
<name>A0A8H6QMI6_9EURO</name>
<feature type="domain" description="FAD-binding PCMH-type" evidence="6">
    <location>
        <begin position="32"/>
        <end position="203"/>
    </location>
</feature>
<dbReference type="Proteomes" id="UP000641853">
    <property type="component" value="Unassembled WGS sequence"/>
</dbReference>
<dbReference type="PROSITE" id="PS51387">
    <property type="entry name" value="FAD_PCMH"/>
    <property type="match status" value="1"/>
</dbReference>
<keyword evidence="4" id="KW-0274">FAD</keyword>
<dbReference type="PROSITE" id="PS00862">
    <property type="entry name" value="OX2_COVAL_FAD"/>
    <property type="match status" value="1"/>
</dbReference>
<evidence type="ECO:0000256" key="3">
    <source>
        <dbReference type="ARBA" id="ARBA00022630"/>
    </source>
</evidence>
<reference evidence="7" key="1">
    <citation type="submission" date="2020-06" db="EMBL/GenBank/DDBJ databases">
        <title>Draft genome sequences of strains closely related to Aspergillus parafelis and Aspergillus hiratsukae.</title>
        <authorList>
            <person name="Dos Santos R.A.C."/>
            <person name="Rivero-Menendez O."/>
            <person name="Steenwyk J.L."/>
            <person name="Mead M.E."/>
            <person name="Goldman G.H."/>
            <person name="Alastruey-Izquierdo A."/>
            <person name="Rokas A."/>
        </authorList>
    </citation>
    <scope>NUCLEOTIDE SEQUENCE</scope>
    <source>
        <strain evidence="7">CNM-CM7691</strain>
    </source>
</reference>
<evidence type="ECO:0000256" key="4">
    <source>
        <dbReference type="ARBA" id="ARBA00022827"/>
    </source>
</evidence>
<evidence type="ECO:0000259" key="6">
    <source>
        <dbReference type="PROSITE" id="PS51387"/>
    </source>
</evidence>
<dbReference type="GO" id="GO:0071949">
    <property type="term" value="F:FAD binding"/>
    <property type="evidence" value="ECO:0007669"/>
    <property type="project" value="InterPro"/>
</dbReference>
<dbReference type="GO" id="GO:0016491">
    <property type="term" value="F:oxidoreductase activity"/>
    <property type="evidence" value="ECO:0007669"/>
    <property type="project" value="UniProtKB-KW"/>
</dbReference>
<dbReference type="SUPFAM" id="SSF56176">
    <property type="entry name" value="FAD-binding/transporter-associated domain-like"/>
    <property type="match status" value="1"/>
</dbReference>
<dbReference type="Gene3D" id="3.30.465.10">
    <property type="match status" value="1"/>
</dbReference>
<dbReference type="Pfam" id="PF01565">
    <property type="entry name" value="FAD_binding_4"/>
    <property type="match status" value="1"/>
</dbReference>
<organism evidence="7 8">
    <name type="scientific">Aspergillus felis</name>
    <dbReference type="NCBI Taxonomy" id="1287682"/>
    <lineage>
        <taxon>Eukaryota</taxon>
        <taxon>Fungi</taxon>
        <taxon>Dikarya</taxon>
        <taxon>Ascomycota</taxon>
        <taxon>Pezizomycotina</taxon>
        <taxon>Eurotiomycetes</taxon>
        <taxon>Eurotiomycetidae</taxon>
        <taxon>Eurotiales</taxon>
        <taxon>Aspergillaceae</taxon>
        <taxon>Aspergillus</taxon>
        <taxon>Aspergillus subgen. Fumigati</taxon>
    </lineage>
</organism>
<sequence length="440" mass="49524">MQIIWRDSDPNPAISSTYEAARTRGIFNKRHPPKYPLAIIKASCQEDVISAVQLAITHNARIAVRAGGHSFPVWSLQDDAVLIDLGEWRECVVDAPKGIASVTPGVTSKEVNEALVSQGLMFPAGHCGDVGLGGFLLQGGMGWNCANWGWACERVDAVEVVTAQGEKLLCNAEQNAELYWAARGAGPTFPGVVTRFHLRVLPYYSAGFRSSGYIYPARLYRPVFSWVLSMIPDLDRDTEVTAVSQFVSGELCFSIFLVCMKETSAQAAAALQPLHETRPPGALREWFCKEDSLENLYREKTKSNPLDHRWCSDNTYLEDKHDVADILEEGFLTLPSPDSYAFWCPITPTSKRKLPDMAFSMQSDYYFAVYAGWKDEADDERCQSWLQLVMDRIRPYGVGAYIGESDYSKRPDRYWADDNESRLKEVCWRWDPDSRFCGFP</sequence>
<evidence type="ECO:0000256" key="2">
    <source>
        <dbReference type="ARBA" id="ARBA00005466"/>
    </source>
</evidence>
<dbReference type="InterPro" id="IPR006093">
    <property type="entry name" value="Oxy_OxRdtase_FAD_BS"/>
</dbReference>
<dbReference type="AlphaFoldDB" id="A0A8H6QMI6"/>
<keyword evidence="3" id="KW-0285">Flavoprotein</keyword>
<dbReference type="InterPro" id="IPR050416">
    <property type="entry name" value="FAD-linked_Oxidoreductase"/>
</dbReference>
<protein>
    <recommendedName>
        <fullName evidence="6">FAD-binding PCMH-type domain-containing protein</fullName>
    </recommendedName>
</protein>
<evidence type="ECO:0000313" key="8">
    <source>
        <dbReference type="Proteomes" id="UP000641853"/>
    </source>
</evidence>
<comment type="cofactor">
    <cofactor evidence="1">
        <name>FAD</name>
        <dbReference type="ChEBI" id="CHEBI:57692"/>
    </cofactor>
</comment>
<evidence type="ECO:0000313" key="7">
    <source>
        <dbReference type="EMBL" id="KAF7175398.1"/>
    </source>
</evidence>
<dbReference type="InterPro" id="IPR036318">
    <property type="entry name" value="FAD-bd_PCMH-like_sf"/>
</dbReference>
<evidence type="ECO:0000256" key="5">
    <source>
        <dbReference type="ARBA" id="ARBA00023002"/>
    </source>
</evidence>
<dbReference type="Gene3D" id="3.40.462.20">
    <property type="match status" value="1"/>
</dbReference>
<comment type="caution">
    <text evidence="7">The sequence shown here is derived from an EMBL/GenBank/DDBJ whole genome shotgun (WGS) entry which is preliminary data.</text>
</comment>
<evidence type="ECO:0000256" key="1">
    <source>
        <dbReference type="ARBA" id="ARBA00001974"/>
    </source>
</evidence>
<dbReference type="EMBL" id="JACBAG010001923">
    <property type="protein sequence ID" value="KAF7175398.1"/>
    <property type="molecule type" value="Genomic_DNA"/>
</dbReference>
<keyword evidence="8" id="KW-1185">Reference proteome</keyword>
<comment type="similarity">
    <text evidence="2">Belongs to the oxygen-dependent FAD-linked oxidoreductase family.</text>
</comment>
<dbReference type="InterPro" id="IPR006094">
    <property type="entry name" value="Oxid_FAD_bind_N"/>
</dbReference>
<gene>
    <name evidence="7" type="ORF">CNMCM7691_007989</name>
</gene>
<keyword evidence="5" id="KW-0560">Oxidoreductase</keyword>
<dbReference type="PANTHER" id="PTHR42973">
    <property type="entry name" value="BINDING OXIDOREDUCTASE, PUTATIVE (AFU_ORTHOLOGUE AFUA_1G17690)-RELATED"/>
    <property type="match status" value="1"/>
</dbReference>
<dbReference type="InterPro" id="IPR016166">
    <property type="entry name" value="FAD-bd_PCMH"/>
</dbReference>
<accession>A0A8H6QMI6</accession>